<dbReference type="EMBL" id="OX465086">
    <property type="protein sequence ID" value="CAI9264957.1"/>
    <property type="molecule type" value="Genomic_DNA"/>
</dbReference>
<dbReference type="SMART" id="SM00360">
    <property type="entry name" value="RRM"/>
    <property type="match status" value="1"/>
</dbReference>
<protein>
    <recommendedName>
        <fullName evidence="3">RRM domain-containing protein</fullName>
    </recommendedName>
</protein>
<feature type="region of interest" description="Disordered" evidence="2">
    <location>
        <begin position="384"/>
        <end position="516"/>
    </location>
</feature>
<dbReference type="InterPro" id="IPR000504">
    <property type="entry name" value="RRM_dom"/>
</dbReference>
<feature type="compositionally biased region" description="Polar residues" evidence="2">
    <location>
        <begin position="460"/>
        <end position="502"/>
    </location>
</feature>
<dbReference type="PANTHER" id="PTHR33710:SF64">
    <property type="entry name" value="ENDONUCLEASE_EXONUCLEASE_PHOSPHATASE DOMAIN-CONTAINING PROTEIN"/>
    <property type="match status" value="1"/>
</dbReference>
<dbReference type="Gene3D" id="3.60.10.10">
    <property type="entry name" value="Endonuclease/exonuclease/phosphatase"/>
    <property type="match status" value="1"/>
</dbReference>
<dbReference type="PANTHER" id="PTHR33710">
    <property type="entry name" value="BNAC02G09200D PROTEIN"/>
    <property type="match status" value="1"/>
</dbReference>
<dbReference type="PROSITE" id="PS50102">
    <property type="entry name" value="RRM"/>
    <property type="match status" value="1"/>
</dbReference>
<dbReference type="InterPro" id="IPR005135">
    <property type="entry name" value="Endo/exonuclease/phosphatase"/>
</dbReference>
<dbReference type="SUPFAM" id="SSF54928">
    <property type="entry name" value="RNA-binding domain, RBD"/>
    <property type="match status" value="1"/>
</dbReference>
<name>A0AA35VPH3_LACSI</name>
<dbReference type="Pfam" id="PF00076">
    <property type="entry name" value="RRM_1"/>
    <property type="match status" value="1"/>
</dbReference>
<sequence length="1134" mass="129484">MAIGEWTEVRQRRRRHQEDHNLTKSMATSFFFQNFPEDWDEKALWQTFQRYGTIVDLYLARKRNIKNKRFGFVRFIRIENISEFERKLNGIWIGNYKLRVNLARFQRKSTANLRSTMPPNGHGQTKQPYGYPHLHSFQPNNQDAQKCTKSYAEVVAGDKLPKETTNPTPIRMTSFEETREFMKRALVGKVENFQALMNVRAFPEVEECPTVVMRYLGGLKMLVEFESEAAKSKFLVDGRQIWKPWFKTMYNWNPKENFNVRIASIMIFGVPQHAWCEEAFSVIARKWGTVIIPEECATDNPSMVFGRVGILTSHPNLINQSITISVDESPFSITVLEDLLESTRLSPVVASNEFALSPNSSPKWFENPYWEDLHESSVEDIAEEGEINSSDDEDFVCSPVQDTNNRFLSKSPVIHSREDKEKSPVNNNCSHNSQGSPRNPRSPDAAREENKEPLDHMGNFSPQSLQNSGSLQNNTTIGKEAQSKSPNGPTQEGSTSLISPRQKSPVGIEKSNTEDEVSQTIEIGERIGFQVQGGVGCEVKRDWIKNIRRDNKVFLLGLQETKLVEIKGCLDRSIWGDSNFQCEVSDPVGLSGGIATIWNPNQFKLSEAIFGYGYLLTKGEWIPSKTEYSFVNVYAPNDPGRRKLLWAELENILNAHSNSRWVIFGDFNEVRSECERLGSSFCISSANHFNNFISNAGLIDLQMGGRRFTYMSSDGGKHSKLDRFLVSYNTIYEWPHLQVTVLPRLYSDHCPILLSSPICDYGPPPFRFFNSWLQDESLDKVVVVGWTFEPSIRFFASLSPISVVAGKLKNTKGKIKDWRKSKNVEANMKRQDLIEKINKIDLEAEGGVANPNLMELRKHLHKELLEIESKRISDLKQKARCKWALEGDENSEGGFNAPSRARRKGFCSGTIVNLHSDLSKLGIDLKNLFSIQSEGRFWKLGFSGIFTVASLRTHIDNNILPKSSNCWIWNHLVPRKVNILAWRVNHGRLPTKENLFNLGIGSNPLCTLCNQHAESESHLFTTCAVSLKVWSEVATWWHRFPPGFQSVKDLLHCKANVQSNGDFGLIHEAVALVFIWVIWSFRNKMAYSDKHISPSCLINDIQTLSYLWIKVRHKSKKLRWLEWCCNPIQEAGLN</sequence>
<dbReference type="GO" id="GO:0003723">
    <property type="term" value="F:RNA binding"/>
    <property type="evidence" value="ECO:0007669"/>
    <property type="project" value="UniProtKB-UniRule"/>
</dbReference>
<evidence type="ECO:0000256" key="1">
    <source>
        <dbReference type="PROSITE-ProRule" id="PRU00176"/>
    </source>
</evidence>
<feature type="domain" description="RRM" evidence="3">
    <location>
        <begin position="28"/>
        <end position="105"/>
    </location>
</feature>
<evidence type="ECO:0000256" key="2">
    <source>
        <dbReference type="SAM" id="MobiDB-lite"/>
    </source>
</evidence>
<dbReference type="GO" id="GO:0003824">
    <property type="term" value="F:catalytic activity"/>
    <property type="evidence" value="ECO:0007669"/>
    <property type="project" value="InterPro"/>
</dbReference>
<dbReference type="Gene3D" id="3.30.70.330">
    <property type="match status" value="1"/>
</dbReference>
<dbReference type="Pfam" id="PF13966">
    <property type="entry name" value="zf-RVT"/>
    <property type="match status" value="1"/>
</dbReference>
<dbReference type="InterPro" id="IPR012677">
    <property type="entry name" value="Nucleotide-bd_a/b_plait_sf"/>
</dbReference>
<feature type="compositionally biased region" description="Polar residues" evidence="2">
    <location>
        <begin position="424"/>
        <end position="439"/>
    </location>
</feature>
<feature type="compositionally biased region" description="Basic and acidic residues" evidence="2">
    <location>
        <begin position="444"/>
        <end position="455"/>
    </location>
</feature>
<dbReference type="AlphaFoldDB" id="A0AA35VPH3"/>
<evidence type="ECO:0000313" key="5">
    <source>
        <dbReference type="Proteomes" id="UP001177003"/>
    </source>
</evidence>
<dbReference type="InterPro" id="IPR036691">
    <property type="entry name" value="Endo/exonu/phosph_ase_sf"/>
</dbReference>
<reference evidence="4" key="1">
    <citation type="submission" date="2023-04" db="EMBL/GenBank/DDBJ databases">
        <authorList>
            <person name="Vijverberg K."/>
            <person name="Xiong W."/>
            <person name="Schranz E."/>
        </authorList>
    </citation>
    <scope>NUCLEOTIDE SEQUENCE</scope>
</reference>
<dbReference type="InterPro" id="IPR026960">
    <property type="entry name" value="RVT-Znf"/>
</dbReference>
<proteinExistence type="predicted"/>
<dbReference type="CDD" id="cd00590">
    <property type="entry name" value="RRM_SF"/>
    <property type="match status" value="1"/>
</dbReference>
<dbReference type="SUPFAM" id="SSF56219">
    <property type="entry name" value="DNase I-like"/>
    <property type="match status" value="1"/>
</dbReference>
<keyword evidence="1" id="KW-0694">RNA-binding</keyword>
<feature type="compositionally biased region" description="Acidic residues" evidence="2">
    <location>
        <begin position="384"/>
        <end position="395"/>
    </location>
</feature>
<dbReference type="InterPro" id="IPR035979">
    <property type="entry name" value="RBD_domain_sf"/>
</dbReference>
<accession>A0AA35VPH3</accession>
<organism evidence="4 5">
    <name type="scientific">Lactuca saligna</name>
    <name type="common">Willowleaf lettuce</name>
    <dbReference type="NCBI Taxonomy" id="75948"/>
    <lineage>
        <taxon>Eukaryota</taxon>
        <taxon>Viridiplantae</taxon>
        <taxon>Streptophyta</taxon>
        <taxon>Embryophyta</taxon>
        <taxon>Tracheophyta</taxon>
        <taxon>Spermatophyta</taxon>
        <taxon>Magnoliopsida</taxon>
        <taxon>eudicotyledons</taxon>
        <taxon>Gunneridae</taxon>
        <taxon>Pentapetalae</taxon>
        <taxon>asterids</taxon>
        <taxon>campanulids</taxon>
        <taxon>Asterales</taxon>
        <taxon>Asteraceae</taxon>
        <taxon>Cichorioideae</taxon>
        <taxon>Cichorieae</taxon>
        <taxon>Lactucinae</taxon>
        <taxon>Lactuca</taxon>
    </lineage>
</organism>
<evidence type="ECO:0000259" key="3">
    <source>
        <dbReference type="PROSITE" id="PS50102"/>
    </source>
</evidence>
<gene>
    <name evidence="4" type="ORF">LSALG_LOCUS5587</name>
</gene>
<dbReference type="Pfam" id="PF14529">
    <property type="entry name" value="Exo_endo_phos_2"/>
    <property type="match status" value="1"/>
</dbReference>
<keyword evidence="5" id="KW-1185">Reference proteome</keyword>
<dbReference type="Proteomes" id="UP001177003">
    <property type="component" value="Chromosome 0"/>
</dbReference>
<evidence type="ECO:0000313" key="4">
    <source>
        <dbReference type="EMBL" id="CAI9264957.1"/>
    </source>
</evidence>